<dbReference type="Proteomes" id="UP001054252">
    <property type="component" value="Unassembled WGS sequence"/>
</dbReference>
<name>A0AAV5JKW8_9ROSI</name>
<evidence type="ECO:0000313" key="2">
    <source>
        <dbReference type="Proteomes" id="UP001054252"/>
    </source>
</evidence>
<dbReference type="AlphaFoldDB" id="A0AAV5JKW8"/>
<protein>
    <submittedName>
        <fullName evidence="1">Uncharacterized protein</fullName>
    </submittedName>
</protein>
<reference evidence="1 2" key="1">
    <citation type="journal article" date="2021" name="Commun. Biol.">
        <title>The genome of Shorea leprosula (Dipterocarpaceae) highlights the ecological relevance of drought in aseasonal tropical rainforests.</title>
        <authorList>
            <person name="Ng K.K.S."/>
            <person name="Kobayashi M.J."/>
            <person name="Fawcett J.A."/>
            <person name="Hatakeyama M."/>
            <person name="Paape T."/>
            <person name="Ng C.H."/>
            <person name="Ang C.C."/>
            <person name="Tnah L.H."/>
            <person name="Lee C.T."/>
            <person name="Nishiyama T."/>
            <person name="Sese J."/>
            <person name="O'Brien M.J."/>
            <person name="Copetti D."/>
            <person name="Mohd Noor M.I."/>
            <person name="Ong R.C."/>
            <person name="Putra M."/>
            <person name="Sireger I.Z."/>
            <person name="Indrioko S."/>
            <person name="Kosugi Y."/>
            <person name="Izuno A."/>
            <person name="Isagi Y."/>
            <person name="Lee S.L."/>
            <person name="Shimizu K.K."/>
        </authorList>
    </citation>
    <scope>NUCLEOTIDE SEQUENCE [LARGE SCALE GENOMIC DNA]</scope>
    <source>
        <strain evidence="1">214</strain>
    </source>
</reference>
<accession>A0AAV5JKW8</accession>
<sequence>MKRLTFLNLSHDDFPVPDLSVSGRKNLGKHSFPLSFLGFQYVKLCSEGLEIKIFTFKHV</sequence>
<keyword evidence="2" id="KW-1185">Reference proteome</keyword>
<comment type="caution">
    <text evidence="1">The sequence shown here is derived from an EMBL/GenBank/DDBJ whole genome shotgun (WGS) entry which is preliminary data.</text>
</comment>
<organism evidence="1 2">
    <name type="scientific">Rubroshorea leprosula</name>
    <dbReference type="NCBI Taxonomy" id="152421"/>
    <lineage>
        <taxon>Eukaryota</taxon>
        <taxon>Viridiplantae</taxon>
        <taxon>Streptophyta</taxon>
        <taxon>Embryophyta</taxon>
        <taxon>Tracheophyta</taxon>
        <taxon>Spermatophyta</taxon>
        <taxon>Magnoliopsida</taxon>
        <taxon>eudicotyledons</taxon>
        <taxon>Gunneridae</taxon>
        <taxon>Pentapetalae</taxon>
        <taxon>rosids</taxon>
        <taxon>malvids</taxon>
        <taxon>Malvales</taxon>
        <taxon>Dipterocarpaceae</taxon>
        <taxon>Rubroshorea</taxon>
    </lineage>
</organism>
<evidence type="ECO:0000313" key="1">
    <source>
        <dbReference type="EMBL" id="GKV13153.1"/>
    </source>
</evidence>
<proteinExistence type="predicted"/>
<dbReference type="EMBL" id="BPVZ01000038">
    <property type="protein sequence ID" value="GKV13153.1"/>
    <property type="molecule type" value="Genomic_DNA"/>
</dbReference>
<gene>
    <name evidence="1" type="ORF">SLEP1_g24211</name>
</gene>